<dbReference type="Proteomes" id="UP001163387">
    <property type="component" value="Chromosome"/>
</dbReference>
<dbReference type="EMBL" id="AP026933">
    <property type="protein sequence ID" value="BDT03913.1"/>
    <property type="molecule type" value="Genomic_DNA"/>
</dbReference>
<keyword evidence="1" id="KW-1133">Transmembrane helix</keyword>
<evidence type="ECO:0000313" key="3">
    <source>
        <dbReference type="Proteomes" id="UP001163387"/>
    </source>
</evidence>
<organism evidence="2 3">
    <name type="scientific">Spiroplasma ixodetis</name>
    <dbReference type="NCBI Taxonomy" id="2141"/>
    <lineage>
        <taxon>Bacteria</taxon>
        <taxon>Bacillati</taxon>
        <taxon>Mycoplasmatota</taxon>
        <taxon>Mollicutes</taxon>
        <taxon>Entomoplasmatales</taxon>
        <taxon>Spiroplasmataceae</taxon>
        <taxon>Spiroplasma</taxon>
    </lineage>
</organism>
<reference evidence="2 3" key="1">
    <citation type="journal article" date="2022" name="Front. Microbiol.">
        <title>Male-killing mechanisms vary between Spiroplasma species.</title>
        <authorList>
            <person name="Arai H."/>
            <person name="Inoue M."/>
            <person name="Kageyama D."/>
        </authorList>
    </citation>
    <scope>NUCLEOTIDE SEQUENCE [LARGE SCALE GENOMIC DNA]</scope>
    <source>
        <strain evidence="3">sHm</strain>
    </source>
</reference>
<accession>A0ABN6SXR4</accession>
<evidence type="ECO:0000313" key="2">
    <source>
        <dbReference type="EMBL" id="BDT03913.1"/>
    </source>
</evidence>
<keyword evidence="1" id="KW-0472">Membrane</keyword>
<feature type="transmembrane region" description="Helical" evidence="1">
    <location>
        <begin position="32"/>
        <end position="54"/>
    </location>
</feature>
<gene>
    <name evidence="2" type="ORF">SHM_15590</name>
</gene>
<evidence type="ECO:0000256" key="1">
    <source>
        <dbReference type="SAM" id="Phobius"/>
    </source>
</evidence>
<sequence>MTLDLIILDYTCTIAFPMSFIGIYYWNNGGVGLHLIWIMILGTIMASISACAFLKCSKVYAGNNGWSIYLC</sequence>
<name>A0ABN6SXR4_9MOLU</name>
<keyword evidence="3" id="KW-1185">Reference proteome</keyword>
<keyword evidence="1" id="KW-0812">Transmembrane</keyword>
<proteinExistence type="predicted"/>
<protein>
    <submittedName>
        <fullName evidence="2">Uncharacterized protein</fullName>
    </submittedName>
</protein>
<feature type="transmembrane region" description="Helical" evidence="1">
    <location>
        <begin position="7"/>
        <end position="26"/>
    </location>
</feature>